<protein>
    <submittedName>
        <fullName evidence="1">Uncharacterized protein</fullName>
    </submittedName>
</protein>
<dbReference type="AlphaFoldDB" id="A0ABD0JWF1"/>
<proteinExistence type="predicted"/>
<organism evidence="1 2">
    <name type="scientific">Batillaria attramentaria</name>
    <dbReference type="NCBI Taxonomy" id="370345"/>
    <lineage>
        <taxon>Eukaryota</taxon>
        <taxon>Metazoa</taxon>
        <taxon>Spiralia</taxon>
        <taxon>Lophotrochozoa</taxon>
        <taxon>Mollusca</taxon>
        <taxon>Gastropoda</taxon>
        <taxon>Caenogastropoda</taxon>
        <taxon>Sorbeoconcha</taxon>
        <taxon>Cerithioidea</taxon>
        <taxon>Batillariidae</taxon>
        <taxon>Batillaria</taxon>
    </lineage>
</organism>
<reference evidence="1 2" key="1">
    <citation type="journal article" date="2023" name="Sci. Data">
        <title>Genome assembly of the Korean intertidal mud-creeper Batillaria attramentaria.</title>
        <authorList>
            <person name="Patra A.K."/>
            <person name="Ho P.T."/>
            <person name="Jun S."/>
            <person name="Lee S.J."/>
            <person name="Kim Y."/>
            <person name="Won Y.J."/>
        </authorList>
    </citation>
    <scope>NUCLEOTIDE SEQUENCE [LARGE SCALE GENOMIC DNA]</scope>
    <source>
        <strain evidence="1">Wonlab-2016</strain>
    </source>
</reference>
<name>A0ABD0JWF1_9CAEN</name>
<dbReference type="Proteomes" id="UP001519460">
    <property type="component" value="Unassembled WGS sequence"/>
</dbReference>
<evidence type="ECO:0000313" key="2">
    <source>
        <dbReference type="Proteomes" id="UP001519460"/>
    </source>
</evidence>
<keyword evidence="2" id="KW-1185">Reference proteome</keyword>
<gene>
    <name evidence="1" type="ORF">BaRGS_00029709</name>
</gene>
<dbReference type="EMBL" id="JACVVK020000312">
    <property type="protein sequence ID" value="KAK7479039.1"/>
    <property type="molecule type" value="Genomic_DNA"/>
</dbReference>
<evidence type="ECO:0000313" key="1">
    <source>
        <dbReference type="EMBL" id="KAK7479039.1"/>
    </source>
</evidence>
<sequence length="123" mass="13951">MILRNETLILKCEVNGASVTQTRCPEMKNIVFFYEIEDEPPTLIGTSSYPDCNPTWQNNSRCASKDPDTEQYVYEGRIDMTTDMEGAYIKCISDCPNRTLFTSEASGECQSIFVSCEKQNCFV</sequence>
<accession>A0ABD0JWF1</accession>
<comment type="caution">
    <text evidence="1">The sequence shown here is derived from an EMBL/GenBank/DDBJ whole genome shotgun (WGS) entry which is preliminary data.</text>
</comment>